<reference evidence="4 5" key="1">
    <citation type="submission" date="2021-08" db="EMBL/GenBank/DDBJ databases">
        <authorList>
            <person name="Peeters C."/>
        </authorList>
    </citation>
    <scope>NUCLEOTIDE SEQUENCE [LARGE SCALE GENOMIC DNA]</scope>
    <source>
        <strain evidence="4 5">LMG 32289</strain>
    </source>
</reference>
<sequence>MHRKRWRHVFYRLLRAHVWASIAVLAGCAIQQVPASRAVAIPEVWQLGQTEPNATMPREWWRGFGSPELDALVAQALERSLDIDAAIARVEQAEARARIAGAPLWPQLNATADINREGSLGGNRATQGNAYNAAFVATYELDLWGRYRAERDAARKDLLAARLDQDVARLTVAASVVTVWLKSRELQERIVIAERNLANAERVLRLVEARARSGAALQLELAQQRALVAAQRRTIPALRQQEEAARTALAALLAEPAPVTLTAPVDLGALQVPLVAADLPSTLLERRPDIAAAEARLAAGDANLNAARAAMFPSVTLGAGLGVSRLQVGTLFEGPIYTLAAALTAPIFQGGRLAGTRDLAAAERHALLTQYRKTIIDAFADVEVALSAARGTDAEAQEQHVELEETRRATQLSEARYRAGADTLLVLLDSQRAFYAAQDQAVRLLQARLQARVMLYRAFGGGFTDSVRN</sequence>
<dbReference type="Proteomes" id="UP000706525">
    <property type="component" value="Unassembled WGS sequence"/>
</dbReference>
<keyword evidence="2" id="KW-1134">Transmembrane beta strand</keyword>
<keyword evidence="2" id="KW-0564">Palmitate</keyword>
<keyword evidence="2" id="KW-0449">Lipoprotein</keyword>
<proteinExistence type="inferred from homology"/>
<dbReference type="Gene3D" id="1.20.1600.10">
    <property type="entry name" value="Outer membrane efflux proteins (OEP)"/>
    <property type="match status" value="1"/>
</dbReference>
<dbReference type="PANTHER" id="PTHR30203">
    <property type="entry name" value="OUTER MEMBRANE CATION EFFLUX PROTEIN"/>
    <property type="match status" value="1"/>
</dbReference>
<accession>A0ABN7XSP4</accession>
<protein>
    <submittedName>
        <fullName evidence="4">Outer membrane protein OprM</fullName>
    </submittedName>
</protein>
<comment type="similarity">
    <text evidence="1 2">Belongs to the outer membrane factor (OMF) (TC 1.B.17) family.</text>
</comment>
<evidence type="ECO:0000256" key="2">
    <source>
        <dbReference type="RuleBase" id="RU362097"/>
    </source>
</evidence>
<name>A0ABN7XSP4_9BURK</name>
<dbReference type="PANTHER" id="PTHR30203:SF33">
    <property type="entry name" value="BLR4455 PROTEIN"/>
    <property type="match status" value="1"/>
</dbReference>
<feature type="signal peptide" evidence="2">
    <location>
        <begin position="1"/>
        <end position="26"/>
    </location>
</feature>
<dbReference type="EMBL" id="CAJZAG010000001">
    <property type="protein sequence ID" value="CAG9164019.1"/>
    <property type="molecule type" value="Genomic_DNA"/>
</dbReference>
<dbReference type="SUPFAM" id="SSF56954">
    <property type="entry name" value="Outer membrane efflux proteins (OEP)"/>
    <property type="match status" value="1"/>
</dbReference>
<keyword evidence="2" id="KW-0472">Membrane</keyword>
<dbReference type="InterPro" id="IPR003423">
    <property type="entry name" value="OMP_efflux"/>
</dbReference>
<comment type="subcellular location">
    <subcellularLocation>
        <location evidence="2">Cell membrane</location>
        <topology evidence="2">Lipid-anchor</topology>
    </subcellularLocation>
</comment>
<evidence type="ECO:0000313" key="5">
    <source>
        <dbReference type="Proteomes" id="UP000706525"/>
    </source>
</evidence>
<feature type="coiled-coil region" evidence="3">
    <location>
        <begin position="183"/>
        <end position="210"/>
    </location>
</feature>
<keyword evidence="3" id="KW-0175">Coiled coil</keyword>
<evidence type="ECO:0000256" key="3">
    <source>
        <dbReference type="SAM" id="Coils"/>
    </source>
</evidence>
<evidence type="ECO:0000313" key="4">
    <source>
        <dbReference type="EMBL" id="CAG9164019.1"/>
    </source>
</evidence>
<dbReference type="PROSITE" id="PS51257">
    <property type="entry name" value="PROKAR_LIPOPROTEIN"/>
    <property type="match status" value="1"/>
</dbReference>
<feature type="chain" id="PRO_5044966283" evidence="2">
    <location>
        <begin position="27"/>
        <end position="469"/>
    </location>
</feature>
<dbReference type="Gene3D" id="2.20.200.10">
    <property type="entry name" value="Outer membrane efflux proteins (OEP)"/>
    <property type="match status" value="1"/>
</dbReference>
<organism evidence="4 5">
    <name type="scientific">Cupriavidus pampae</name>
    <dbReference type="NCBI Taxonomy" id="659251"/>
    <lineage>
        <taxon>Bacteria</taxon>
        <taxon>Pseudomonadati</taxon>
        <taxon>Pseudomonadota</taxon>
        <taxon>Betaproteobacteria</taxon>
        <taxon>Burkholderiales</taxon>
        <taxon>Burkholderiaceae</taxon>
        <taxon>Cupriavidus</taxon>
    </lineage>
</organism>
<keyword evidence="2" id="KW-0732">Signal</keyword>
<dbReference type="Pfam" id="PF02321">
    <property type="entry name" value="OEP"/>
    <property type="match status" value="2"/>
</dbReference>
<comment type="caution">
    <text evidence="4">The sequence shown here is derived from an EMBL/GenBank/DDBJ whole genome shotgun (WGS) entry which is preliminary data.</text>
</comment>
<dbReference type="RefSeq" id="WP_223981075.1">
    <property type="nucleotide sequence ID" value="NZ_CAJZAG010000001.1"/>
</dbReference>
<evidence type="ECO:0000256" key="1">
    <source>
        <dbReference type="ARBA" id="ARBA00007613"/>
    </source>
</evidence>
<dbReference type="InterPro" id="IPR010131">
    <property type="entry name" value="MdtP/NodT-like"/>
</dbReference>
<keyword evidence="5" id="KW-1185">Reference proteome</keyword>
<dbReference type="NCBIfam" id="TIGR01845">
    <property type="entry name" value="outer_NodT"/>
    <property type="match status" value="1"/>
</dbReference>
<gene>
    <name evidence="4" type="primary">oprM_1</name>
    <name evidence="4" type="ORF">LMG32289_00353</name>
</gene>
<keyword evidence="2" id="KW-0812">Transmembrane</keyword>